<dbReference type="eggNOG" id="COG1780">
    <property type="taxonomic scope" value="Bacteria"/>
</dbReference>
<dbReference type="KEGG" id="mco:MCJ_000090"/>
<dbReference type="EMBL" id="FM864216">
    <property type="protein sequence ID" value="CAT04688.1"/>
    <property type="molecule type" value="Genomic_DNA"/>
</dbReference>
<gene>
    <name evidence="3 4" type="primary">nrdI</name>
    <name evidence="4" type="ordered locus">MCJ_000090</name>
</gene>
<dbReference type="InterPro" id="IPR029039">
    <property type="entry name" value="Flavoprotein-like_sf"/>
</dbReference>
<keyword evidence="5" id="KW-1185">Reference proteome</keyword>
<dbReference type="HAMAP" id="MF_00128">
    <property type="entry name" value="NrdI"/>
    <property type="match status" value="1"/>
</dbReference>
<dbReference type="GO" id="GO:0010181">
    <property type="term" value="F:FMN binding"/>
    <property type="evidence" value="ECO:0007669"/>
    <property type="project" value="InterPro"/>
</dbReference>
<dbReference type="InterPro" id="IPR004465">
    <property type="entry name" value="RNR_NrdI"/>
</dbReference>
<dbReference type="PIRSF" id="PIRSF005087">
    <property type="entry name" value="NrdI"/>
    <property type="match status" value="1"/>
</dbReference>
<dbReference type="Proteomes" id="UP000001491">
    <property type="component" value="Chromosome"/>
</dbReference>
<proteinExistence type="inferred from homology"/>
<evidence type="ECO:0000313" key="5">
    <source>
        <dbReference type="Proteomes" id="UP000001491"/>
    </source>
</evidence>
<dbReference type="Pfam" id="PF07972">
    <property type="entry name" value="Flavodoxin_NdrI"/>
    <property type="match status" value="1"/>
</dbReference>
<evidence type="ECO:0000256" key="3">
    <source>
        <dbReference type="HAMAP-Rule" id="MF_00128"/>
    </source>
</evidence>
<dbReference type="PANTHER" id="PTHR37297">
    <property type="entry name" value="PROTEIN NRDI"/>
    <property type="match status" value="1"/>
</dbReference>
<reference evidence="5" key="1">
    <citation type="journal article" date="2009" name="BMC Bioinformatics">
        <title>The Mycoplasma conjunctivae genome sequencing, annotation and analysis.</title>
        <authorList>
            <person name="Calderon-Copete S.P."/>
            <person name="Wigger G."/>
            <person name="Wunderlin C."/>
            <person name="Schmidheini T."/>
            <person name="Frey J."/>
            <person name="Quail M.A."/>
            <person name="Falquet L."/>
        </authorList>
    </citation>
    <scope>NUCLEOTIDE SEQUENCE [LARGE SCALE GENOMIC DNA]</scope>
    <source>
        <strain evidence="5">ATCC 25834 / NCTC 10147 / HRC/581</strain>
    </source>
</reference>
<name>C5J5G6_MESCH</name>
<evidence type="ECO:0000256" key="2">
    <source>
        <dbReference type="ARBA" id="ARBA00009942"/>
    </source>
</evidence>
<comment type="function">
    <text evidence="1 3">Probably involved in ribonucleotide reductase function.</text>
</comment>
<dbReference type="SUPFAM" id="SSF52218">
    <property type="entry name" value="Flavoproteins"/>
    <property type="match status" value="1"/>
</dbReference>
<evidence type="ECO:0000256" key="1">
    <source>
        <dbReference type="ARBA" id="ARBA00003999"/>
    </source>
</evidence>
<dbReference type="HOGENOM" id="CLU_114845_0_0_14"/>
<protein>
    <recommendedName>
        <fullName evidence="3">Protein NrdI</fullName>
    </recommendedName>
</protein>
<dbReference type="NCBIfam" id="TIGR00333">
    <property type="entry name" value="nrdI"/>
    <property type="match status" value="1"/>
</dbReference>
<accession>C5J5G6</accession>
<dbReference type="Gene3D" id="3.40.50.360">
    <property type="match status" value="1"/>
</dbReference>
<dbReference type="PANTHER" id="PTHR37297:SF1">
    <property type="entry name" value="PROTEIN NRDI"/>
    <property type="match status" value="1"/>
</dbReference>
<comment type="similarity">
    <text evidence="2 3">Belongs to the NrdI family.</text>
</comment>
<evidence type="ECO:0000313" key="4">
    <source>
        <dbReference type="EMBL" id="CAT04688.1"/>
    </source>
</evidence>
<sequence>MHKDIKLVDKNEIVYPKGRVFVVYFSSISNNTHRFIQKLGVENKRIPVDTPESLSVDKEYVLFSPTYGGGGEFTSGAVPKQVIKFLNNEQNRKLCRGVVASGNTNFGDTFALAGTILSKKLNVPFLYQFELLGTSDDVKNVQEILNNFWKKENNEQK</sequence>
<dbReference type="AlphaFoldDB" id="C5J5G6"/>
<organism evidence="4 5">
    <name type="scientific">Mesomycoplasma conjunctivae (strain ATCC 25834 / NCTC 10147 / HRC/581)</name>
    <name type="common">Mycoplasma conjunctivae</name>
    <dbReference type="NCBI Taxonomy" id="572263"/>
    <lineage>
        <taxon>Bacteria</taxon>
        <taxon>Bacillati</taxon>
        <taxon>Mycoplasmatota</taxon>
        <taxon>Mycoplasmoidales</taxon>
        <taxon>Metamycoplasmataceae</taxon>
        <taxon>Mesomycoplasma</taxon>
    </lineage>
</organism>
<dbReference type="InterPro" id="IPR020852">
    <property type="entry name" value="RNR_Ib_NrdI_bac"/>
</dbReference>